<dbReference type="STRING" id="1314785.A0A165CPD2"/>
<reference evidence="2 3" key="1">
    <citation type="journal article" date="2016" name="Mol. Biol. Evol.">
        <title>Comparative Genomics of Early-Diverging Mushroom-Forming Fungi Provides Insights into the Origins of Lignocellulose Decay Capabilities.</title>
        <authorList>
            <person name="Nagy L.G."/>
            <person name="Riley R."/>
            <person name="Tritt A."/>
            <person name="Adam C."/>
            <person name="Daum C."/>
            <person name="Floudas D."/>
            <person name="Sun H."/>
            <person name="Yadav J.S."/>
            <person name="Pangilinan J."/>
            <person name="Larsson K.H."/>
            <person name="Matsuura K."/>
            <person name="Barry K."/>
            <person name="Labutti K."/>
            <person name="Kuo R."/>
            <person name="Ohm R.A."/>
            <person name="Bhattacharya S.S."/>
            <person name="Shirouzu T."/>
            <person name="Yoshinaga Y."/>
            <person name="Martin F.M."/>
            <person name="Grigoriev I.V."/>
            <person name="Hibbett D.S."/>
        </authorList>
    </citation>
    <scope>NUCLEOTIDE SEQUENCE [LARGE SCALE GENOMIC DNA]</scope>
    <source>
        <strain evidence="2 3">93-53</strain>
    </source>
</reference>
<dbReference type="GeneID" id="63823599"/>
<dbReference type="GO" id="GO:0004674">
    <property type="term" value="F:protein serine/threonine kinase activity"/>
    <property type="evidence" value="ECO:0007669"/>
    <property type="project" value="TreeGrafter"/>
</dbReference>
<dbReference type="Pfam" id="PF07714">
    <property type="entry name" value="PK_Tyr_Ser-Thr"/>
    <property type="match status" value="1"/>
</dbReference>
<keyword evidence="3" id="KW-1185">Reference proteome</keyword>
<dbReference type="InterPro" id="IPR000719">
    <property type="entry name" value="Prot_kinase_dom"/>
</dbReference>
<dbReference type="SMART" id="SM00220">
    <property type="entry name" value="S_TKc"/>
    <property type="match status" value="1"/>
</dbReference>
<dbReference type="OrthoDB" id="2791079at2759"/>
<gene>
    <name evidence="2" type="ORF">LAESUDRAFT_705027</name>
</gene>
<dbReference type="InterPro" id="IPR008271">
    <property type="entry name" value="Ser/Thr_kinase_AS"/>
</dbReference>
<dbReference type="GO" id="GO:0005524">
    <property type="term" value="F:ATP binding"/>
    <property type="evidence" value="ECO:0007669"/>
    <property type="project" value="InterPro"/>
</dbReference>
<feature type="domain" description="Protein kinase" evidence="1">
    <location>
        <begin position="75"/>
        <end position="351"/>
    </location>
</feature>
<dbReference type="PROSITE" id="PS00108">
    <property type="entry name" value="PROTEIN_KINASE_ST"/>
    <property type="match status" value="1"/>
</dbReference>
<sequence>MQAFLLSEDKLKVPSHLRKKDATDLIDFIDLVLLEDGGSLDNHSSSVLLQKLRQLCAEYGFVPDSCYLPSTAVTNKSRQPVATGGFGDVWLGELISENQWSKVALKRIRISGDNLEQLRTGFFKEVVTWRHLVHPNVVPFLGILDSQANDMCILSRWMENGSLVDFLKTNPGSDRLALIRNVTTGLEYLHSQGVVHGDLKGVNILIDGNGVACLTDFGLATVICVPRSIGGRSFHTTTSLSGTVRWMAPEILDPEAAGLEHARPSCEGDIYALSMVMWETFTGRVPFDECPRDAMVILKIISGHRPSRPDSPDLKALGLSDQIWQLMEKCWSREPKDRPCARSVMEDLPVSKECGQDASLE</sequence>
<keyword evidence="2" id="KW-0808">Transferase</keyword>
<accession>A0A165CPD2</accession>
<dbReference type="Proteomes" id="UP000076871">
    <property type="component" value="Unassembled WGS sequence"/>
</dbReference>
<proteinExistence type="predicted"/>
<dbReference type="EMBL" id="KV427646">
    <property type="protein sequence ID" value="KZT03176.1"/>
    <property type="molecule type" value="Genomic_DNA"/>
</dbReference>
<dbReference type="InterPro" id="IPR011009">
    <property type="entry name" value="Kinase-like_dom_sf"/>
</dbReference>
<protein>
    <submittedName>
        <fullName evidence="2">Kinase-like protein</fullName>
    </submittedName>
</protein>
<dbReference type="RefSeq" id="XP_040760916.1">
    <property type="nucleotide sequence ID" value="XM_040906570.1"/>
</dbReference>
<evidence type="ECO:0000313" key="2">
    <source>
        <dbReference type="EMBL" id="KZT03176.1"/>
    </source>
</evidence>
<dbReference type="PANTHER" id="PTHR44329">
    <property type="entry name" value="SERINE/THREONINE-PROTEIN KINASE TNNI3K-RELATED"/>
    <property type="match status" value="1"/>
</dbReference>
<organism evidence="2 3">
    <name type="scientific">Laetiporus sulphureus 93-53</name>
    <dbReference type="NCBI Taxonomy" id="1314785"/>
    <lineage>
        <taxon>Eukaryota</taxon>
        <taxon>Fungi</taxon>
        <taxon>Dikarya</taxon>
        <taxon>Basidiomycota</taxon>
        <taxon>Agaricomycotina</taxon>
        <taxon>Agaricomycetes</taxon>
        <taxon>Polyporales</taxon>
        <taxon>Laetiporus</taxon>
    </lineage>
</organism>
<dbReference type="InterPro" id="IPR051681">
    <property type="entry name" value="Ser/Thr_Kinases-Pseudokinases"/>
</dbReference>
<keyword evidence="2" id="KW-0418">Kinase</keyword>
<dbReference type="InParanoid" id="A0A165CPD2"/>
<dbReference type="PROSITE" id="PS50011">
    <property type="entry name" value="PROTEIN_KINASE_DOM"/>
    <property type="match status" value="1"/>
</dbReference>
<name>A0A165CPD2_9APHY</name>
<dbReference type="InterPro" id="IPR001245">
    <property type="entry name" value="Ser-Thr/Tyr_kinase_cat_dom"/>
</dbReference>
<dbReference type="Gene3D" id="1.10.510.10">
    <property type="entry name" value="Transferase(Phosphotransferase) domain 1"/>
    <property type="match status" value="1"/>
</dbReference>
<dbReference type="AlphaFoldDB" id="A0A165CPD2"/>
<evidence type="ECO:0000259" key="1">
    <source>
        <dbReference type="PROSITE" id="PS50011"/>
    </source>
</evidence>
<evidence type="ECO:0000313" key="3">
    <source>
        <dbReference type="Proteomes" id="UP000076871"/>
    </source>
</evidence>
<dbReference type="SUPFAM" id="SSF56112">
    <property type="entry name" value="Protein kinase-like (PK-like)"/>
    <property type="match status" value="1"/>
</dbReference>